<dbReference type="STRING" id="1581420.AAW00_12125"/>
<dbReference type="PATRIC" id="fig|1581420.6.peg.2478"/>
<dbReference type="Proteomes" id="UP000053464">
    <property type="component" value="Unassembled WGS sequence"/>
</dbReference>
<proteinExistence type="predicted"/>
<dbReference type="Gene3D" id="3.40.50.2000">
    <property type="entry name" value="Glycogen Phosphorylase B"/>
    <property type="match status" value="1"/>
</dbReference>
<organism evidence="1 2">
    <name type="scientific">Aurantiacibacter luteus</name>
    <dbReference type="NCBI Taxonomy" id="1581420"/>
    <lineage>
        <taxon>Bacteria</taxon>
        <taxon>Pseudomonadati</taxon>
        <taxon>Pseudomonadota</taxon>
        <taxon>Alphaproteobacteria</taxon>
        <taxon>Sphingomonadales</taxon>
        <taxon>Erythrobacteraceae</taxon>
        <taxon>Aurantiacibacter</taxon>
    </lineage>
</organism>
<accession>A0A0G9MTG6</accession>
<dbReference type="RefSeq" id="WP_047004707.1">
    <property type="nucleotide sequence ID" value="NZ_LBHB01000003.1"/>
</dbReference>
<keyword evidence="2" id="KW-1185">Reference proteome</keyword>
<evidence type="ECO:0008006" key="3">
    <source>
        <dbReference type="Google" id="ProtNLM"/>
    </source>
</evidence>
<dbReference type="Pfam" id="PF13692">
    <property type="entry name" value="Glyco_trans_1_4"/>
    <property type="match status" value="1"/>
</dbReference>
<dbReference type="AlphaFoldDB" id="A0A0G9MTG6"/>
<dbReference type="SUPFAM" id="SSF53756">
    <property type="entry name" value="UDP-Glycosyltransferase/glycogen phosphorylase"/>
    <property type="match status" value="1"/>
</dbReference>
<dbReference type="EMBL" id="LBHB01000003">
    <property type="protein sequence ID" value="KLE33819.1"/>
    <property type="molecule type" value="Genomic_DNA"/>
</dbReference>
<gene>
    <name evidence="1" type="ORF">AAW00_12125</name>
</gene>
<dbReference type="OrthoDB" id="9790710at2"/>
<comment type="caution">
    <text evidence="1">The sequence shown here is derived from an EMBL/GenBank/DDBJ whole genome shotgun (WGS) entry which is preliminary data.</text>
</comment>
<evidence type="ECO:0000313" key="2">
    <source>
        <dbReference type="Proteomes" id="UP000053464"/>
    </source>
</evidence>
<name>A0A0G9MTG6_9SPHN</name>
<protein>
    <recommendedName>
        <fullName evidence="3">Glycosyltransferase subfamily 4-like N-terminal domain-containing protein</fullName>
    </recommendedName>
</protein>
<sequence>MPATITIATGAPLCRNPRVVKEAGALAEADYRVTVLRPVLSADWAARDAEIAASAAFGVVTTADLTSPAPAPLAFRAERFAAMRGFRQLPALAPRALGYGVKRTVRLARQLGADLTIGHQEVGLAVADALARDGLRTGVDIEDWYSQDLLPEARLHRPVGWLARAERAAVRRGGMAVTTSQALAGALAEASGGPVPGVVYNVFPWSDRAALDGLARDRAEGDGRLPSLHWVSQTIGPGRGLEALCDALALVVTPVDLHLRGDVSAADEAWLRARFPAARGHRLHLHGLVPPGELLSRIAEHDIGLALEATDPPSRDLTVTNKLFHYLLGGLAVVATRTAGQAEIASAVPDAISTCEPDDAASLAAAIEGLVQDPARLAAARAAALTAARNTFCWERQQATVLDRVAAALAAPPVGNRRHAS</sequence>
<evidence type="ECO:0000313" key="1">
    <source>
        <dbReference type="EMBL" id="KLE33819.1"/>
    </source>
</evidence>
<reference evidence="1 2" key="1">
    <citation type="submission" date="2015-04" db="EMBL/GenBank/DDBJ databases">
        <title>The draft genome sequence of Erythrobacter luteus KA37.</title>
        <authorList>
            <person name="Zhuang L."/>
            <person name="Liu Y."/>
            <person name="Shao Z."/>
        </authorList>
    </citation>
    <scope>NUCLEOTIDE SEQUENCE [LARGE SCALE GENOMIC DNA]</scope>
    <source>
        <strain evidence="1 2">KA37</strain>
    </source>
</reference>